<dbReference type="Gene3D" id="3.40.50.1820">
    <property type="entry name" value="alpha/beta hydrolase"/>
    <property type="match status" value="1"/>
</dbReference>
<dbReference type="InterPro" id="IPR000073">
    <property type="entry name" value="AB_hydrolase_1"/>
</dbReference>
<name>A0A4S2D855_9MICO</name>
<dbReference type="EMBL" id="SRYO01000003">
    <property type="protein sequence ID" value="TGY37898.1"/>
    <property type="molecule type" value="Genomic_DNA"/>
</dbReference>
<reference evidence="3 4" key="1">
    <citation type="submission" date="2019-04" db="EMBL/GenBank/DDBJ databases">
        <title>Microbes associate with the intestines of laboratory mice.</title>
        <authorList>
            <person name="Navarre W."/>
            <person name="Wong E."/>
            <person name="Huang K."/>
            <person name="Tropini C."/>
            <person name="Ng K."/>
            <person name="Yu B."/>
        </authorList>
    </citation>
    <scope>NUCLEOTIDE SEQUENCE [LARGE SCALE GENOMIC DNA]</scope>
    <source>
        <strain evidence="3 4">NM46_B2-13</strain>
    </source>
</reference>
<feature type="domain" description="AB hydrolase-1" evidence="1">
    <location>
        <begin position="66"/>
        <end position="122"/>
    </location>
</feature>
<dbReference type="RefSeq" id="WP_135949027.1">
    <property type="nucleotide sequence ID" value="NZ_CP158846.1"/>
</dbReference>
<dbReference type="InterPro" id="IPR050471">
    <property type="entry name" value="AB_hydrolase"/>
</dbReference>
<dbReference type="GO" id="GO:0046503">
    <property type="term" value="P:glycerolipid catabolic process"/>
    <property type="evidence" value="ECO:0007669"/>
    <property type="project" value="TreeGrafter"/>
</dbReference>
<evidence type="ECO:0000259" key="1">
    <source>
        <dbReference type="Pfam" id="PF00561"/>
    </source>
</evidence>
<sequence>MSENQRQILDADVRDISYLDEGTGPAIVLLPEAGLDFAYFGALASILVEEDFRVVRIAARRSDAQTLHELAQDVVDVLEHLGISEAWIGGHGFGGAVARTVAIDHHERVSGVLLLGVTRDAPYGEDFDAEVRAVFGDSFSPQADVRRVQADALAATAAEAWQPVADATPVLIVQGTADRVTPVEAGEELRETAPGLVSVKAVDGAGHFFPLTHPGETSWFIEDYLDWD</sequence>
<evidence type="ECO:0000313" key="3">
    <source>
        <dbReference type="EMBL" id="TGY37898.1"/>
    </source>
</evidence>
<accession>A0A4S2D855</accession>
<evidence type="ECO:0000259" key="2">
    <source>
        <dbReference type="Pfam" id="PF08386"/>
    </source>
</evidence>
<feature type="domain" description="Peptidase S33 tripeptidyl aminopeptidase-like C-terminal" evidence="2">
    <location>
        <begin position="163"/>
        <end position="207"/>
    </location>
</feature>
<dbReference type="InterPro" id="IPR029058">
    <property type="entry name" value="AB_hydrolase_fold"/>
</dbReference>
<dbReference type="Pfam" id="PF00561">
    <property type="entry name" value="Abhydrolase_1"/>
    <property type="match status" value="1"/>
</dbReference>
<dbReference type="GO" id="GO:0004806">
    <property type="term" value="F:triacylglycerol lipase activity"/>
    <property type="evidence" value="ECO:0007669"/>
    <property type="project" value="TreeGrafter"/>
</dbReference>
<dbReference type="SUPFAM" id="SSF53474">
    <property type="entry name" value="alpha/beta-Hydrolases"/>
    <property type="match status" value="1"/>
</dbReference>
<dbReference type="InterPro" id="IPR013595">
    <property type="entry name" value="Pept_S33_TAP-like_C"/>
</dbReference>
<dbReference type="Pfam" id="PF08386">
    <property type="entry name" value="Abhydrolase_4"/>
    <property type="match status" value="1"/>
</dbReference>
<dbReference type="OrthoDB" id="5077249at2"/>
<gene>
    <name evidence="3" type="ORF">E5344_05670</name>
</gene>
<dbReference type="AlphaFoldDB" id="A0A4S2D855"/>
<keyword evidence="3" id="KW-0378">Hydrolase</keyword>
<protein>
    <submittedName>
        <fullName evidence="3">Alpha/beta hydrolase</fullName>
    </submittedName>
</protein>
<dbReference type="Proteomes" id="UP000309893">
    <property type="component" value="Unassembled WGS sequence"/>
</dbReference>
<comment type="caution">
    <text evidence="3">The sequence shown here is derived from an EMBL/GenBank/DDBJ whole genome shotgun (WGS) entry which is preliminary data.</text>
</comment>
<organism evidence="3 4">
    <name type="scientific">Microbacterium laevaniformans</name>
    <dbReference type="NCBI Taxonomy" id="36807"/>
    <lineage>
        <taxon>Bacteria</taxon>
        <taxon>Bacillati</taxon>
        <taxon>Actinomycetota</taxon>
        <taxon>Actinomycetes</taxon>
        <taxon>Micrococcales</taxon>
        <taxon>Microbacteriaceae</taxon>
        <taxon>Microbacterium</taxon>
    </lineage>
</organism>
<evidence type="ECO:0000313" key="4">
    <source>
        <dbReference type="Proteomes" id="UP000309893"/>
    </source>
</evidence>
<dbReference type="PANTHER" id="PTHR43433">
    <property type="entry name" value="HYDROLASE, ALPHA/BETA FOLD FAMILY PROTEIN"/>
    <property type="match status" value="1"/>
</dbReference>
<proteinExistence type="predicted"/>
<dbReference type="PANTHER" id="PTHR43433:SF5">
    <property type="entry name" value="AB HYDROLASE-1 DOMAIN-CONTAINING PROTEIN"/>
    <property type="match status" value="1"/>
</dbReference>